<organism evidence="2 3">
    <name type="scientific">Alginatibacterium sediminis</name>
    <dbReference type="NCBI Taxonomy" id="2164068"/>
    <lineage>
        <taxon>Bacteria</taxon>
        <taxon>Pseudomonadati</taxon>
        <taxon>Pseudomonadota</taxon>
        <taxon>Gammaproteobacteria</taxon>
        <taxon>Alteromonadales</taxon>
        <taxon>Alteromonadaceae</taxon>
        <taxon>Alginatibacterium</taxon>
    </lineage>
</organism>
<accession>A0A420E718</accession>
<evidence type="ECO:0000313" key="3">
    <source>
        <dbReference type="Proteomes" id="UP000286482"/>
    </source>
</evidence>
<gene>
    <name evidence="2" type="ORF">DBZ36_17460</name>
</gene>
<dbReference type="RefSeq" id="WP_120356251.1">
    <property type="nucleotide sequence ID" value="NZ_RAQO01000009.1"/>
</dbReference>
<name>A0A420E718_9ALTE</name>
<evidence type="ECO:0000313" key="2">
    <source>
        <dbReference type="EMBL" id="RKF14440.1"/>
    </source>
</evidence>
<protein>
    <recommendedName>
        <fullName evidence="4">DUF4296 domain-containing protein</fullName>
    </recommendedName>
</protein>
<evidence type="ECO:0000256" key="1">
    <source>
        <dbReference type="SAM" id="SignalP"/>
    </source>
</evidence>
<dbReference type="PROSITE" id="PS51257">
    <property type="entry name" value="PROKAR_LIPOPROTEIN"/>
    <property type="match status" value="1"/>
</dbReference>
<comment type="caution">
    <text evidence="2">The sequence shown here is derived from an EMBL/GenBank/DDBJ whole genome shotgun (WGS) entry which is preliminary data.</text>
</comment>
<dbReference type="Proteomes" id="UP000286482">
    <property type="component" value="Unassembled WGS sequence"/>
</dbReference>
<keyword evidence="3" id="KW-1185">Reference proteome</keyword>
<dbReference type="AlphaFoldDB" id="A0A420E718"/>
<evidence type="ECO:0008006" key="4">
    <source>
        <dbReference type="Google" id="ProtNLM"/>
    </source>
</evidence>
<feature type="signal peptide" evidence="1">
    <location>
        <begin position="1"/>
        <end position="25"/>
    </location>
</feature>
<sequence length="110" mass="12774">MQRLIKMLMLSALILIFTACSQVNDANLGRQQLLGEVLVESQLAISNLDTSHDFETLIEFGLDTRYSQFVRAWLYFERDLLIDQIQRSSNAEALERKSIIDQLIRRIDLE</sequence>
<dbReference type="EMBL" id="RAQO01000009">
    <property type="protein sequence ID" value="RKF14440.1"/>
    <property type="molecule type" value="Genomic_DNA"/>
</dbReference>
<keyword evidence="1" id="KW-0732">Signal</keyword>
<proteinExistence type="predicted"/>
<dbReference type="OrthoDB" id="6169381at2"/>
<feature type="chain" id="PRO_5019277133" description="DUF4296 domain-containing protein" evidence="1">
    <location>
        <begin position="26"/>
        <end position="110"/>
    </location>
</feature>
<reference evidence="2 3" key="1">
    <citation type="submission" date="2018-09" db="EMBL/GenBank/DDBJ databases">
        <authorList>
            <person name="Wang Z."/>
        </authorList>
    </citation>
    <scope>NUCLEOTIDE SEQUENCE [LARGE SCALE GENOMIC DNA]</scope>
    <source>
        <strain evidence="2 3">ALS 81</strain>
    </source>
</reference>